<reference evidence="2" key="1">
    <citation type="submission" date="2023-11" db="EMBL/GenBank/DDBJ databases">
        <title>Genome assemblies of two species of porcelain crab, Petrolisthes cinctipes and Petrolisthes manimaculis (Anomura: Porcellanidae).</title>
        <authorList>
            <person name="Angst P."/>
        </authorList>
    </citation>
    <scope>NUCLEOTIDE SEQUENCE</scope>
    <source>
        <strain evidence="2">PB745_02</strain>
        <tissue evidence="2">Gill</tissue>
    </source>
</reference>
<dbReference type="Proteomes" id="UP001292094">
    <property type="component" value="Unassembled WGS sequence"/>
</dbReference>
<feature type="region of interest" description="Disordered" evidence="1">
    <location>
        <begin position="117"/>
        <end position="141"/>
    </location>
</feature>
<comment type="caution">
    <text evidence="2">The sequence shown here is derived from an EMBL/GenBank/DDBJ whole genome shotgun (WGS) entry which is preliminary data.</text>
</comment>
<proteinExistence type="predicted"/>
<accession>A0AAE1NFC9</accession>
<evidence type="ECO:0000313" key="3">
    <source>
        <dbReference type="Proteomes" id="UP001292094"/>
    </source>
</evidence>
<protein>
    <submittedName>
        <fullName evidence="2">Uncharacterized protein</fullName>
    </submittedName>
</protein>
<sequence>MTQCWHPIPEERPTFTTILERLGYCIQDPDVVSHALPVFQRPPSAERDATVMRPHENDACLTVSRRGDEPQSPASTDYLIPLPSSYSLATMRSDLNSTPSIDSGTDCCQVDRLLEAAPPPPAWETTSFTTEPQPPTLHRHKATPPAAAAAAAAVATTAAVAAPARPPAHTPHMAESQSTQPLLKPSPPGSPQPERLMRPGERPDPMVPPRDRPRPHHHYHPHCYNNSGSSNNSSSSNSCSSNSSHSGNTNSSASTLPLDPATLPCIPPPLQYVNVNVNVQGRGAEYDHEPYIIHETREHREISC</sequence>
<feature type="region of interest" description="Disordered" evidence="1">
    <location>
        <begin position="158"/>
        <end position="255"/>
    </location>
</feature>
<name>A0AAE1NFC9_9EUCA</name>
<evidence type="ECO:0000256" key="1">
    <source>
        <dbReference type="SAM" id="MobiDB-lite"/>
    </source>
</evidence>
<keyword evidence="3" id="KW-1185">Reference proteome</keyword>
<feature type="compositionally biased region" description="Low complexity" evidence="1">
    <location>
        <begin position="225"/>
        <end position="254"/>
    </location>
</feature>
<feature type="compositionally biased region" description="Basic and acidic residues" evidence="1">
    <location>
        <begin position="195"/>
        <end position="212"/>
    </location>
</feature>
<dbReference type="EMBL" id="JAWZYT010006330">
    <property type="protein sequence ID" value="KAK4288372.1"/>
    <property type="molecule type" value="Genomic_DNA"/>
</dbReference>
<dbReference type="AlphaFoldDB" id="A0AAE1NFC9"/>
<organism evidence="2 3">
    <name type="scientific">Petrolisthes manimaculis</name>
    <dbReference type="NCBI Taxonomy" id="1843537"/>
    <lineage>
        <taxon>Eukaryota</taxon>
        <taxon>Metazoa</taxon>
        <taxon>Ecdysozoa</taxon>
        <taxon>Arthropoda</taxon>
        <taxon>Crustacea</taxon>
        <taxon>Multicrustacea</taxon>
        <taxon>Malacostraca</taxon>
        <taxon>Eumalacostraca</taxon>
        <taxon>Eucarida</taxon>
        <taxon>Decapoda</taxon>
        <taxon>Pleocyemata</taxon>
        <taxon>Anomura</taxon>
        <taxon>Galatheoidea</taxon>
        <taxon>Porcellanidae</taxon>
        <taxon>Petrolisthes</taxon>
    </lineage>
</organism>
<gene>
    <name evidence="2" type="ORF">Pmani_038597</name>
</gene>
<evidence type="ECO:0000313" key="2">
    <source>
        <dbReference type="EMBL" id="KAK4288372.1"/>
    </source>
</evidence>